<organism evidence="2 3">
    <name type="scientific">Klebsiella variicola</name>
    <dbReference type="NCBI Taxonomy" id="244366"/>
    <lineage>
        <taxon>Bacteria</taxon>
        <taxon>Pseudomonadati</taxon>
        <taxon>Pseudomonadota</taxon>
        <taxon>Gammaproteobacteria</taxon>
        <taxon>Enterobacterales</taxon>
        <taxon>Enterobacteriaceae</taxon>
        <taxon>Klebsiella/Raoultella group</taxon>
        <taxon>Klebsiella</taxon>
        <taxon>Klebsiella pneumoniae complex</taxon>
    </lineage>
</organism>
<protein>
    <submittedName>
        <fullName evidence="2">UDP-phosphate galactose phosphotransferase</fullName>
    </submittedName>
</protein>
<keyword evidence="1" id="KW-1133">Transmembrane helix</keyword>
<sequence length="65" mass="7036">MTHLAKNIGCTIALVVSDFISFVLSLYLAVGLLAVSMTDFETRVPGEQLDTWILLHLLLGVCCVA</sequence>
<keyword evidence="1" id="KW-0812">Transmembrane</keyword>
<keyword evidence="1" id="KW-0472">Membrane</keyword>
<accession>A0A2N5A2Y9</accession>
<name>A0A2N5A2Y9_KLEVA</name>
<evidence type="ECO:0000313" key="2">
    <source>
        <dbReference type="EMBL" id="PLP35265.1"/>
    </source>
</evidence>
<evidence type="ECO:0000313" key="3">
    <source>
        <dbReference type="Proteomes" id="UP000234473"/>
    </source>
</evidence>
<dbReference type="AlphaFoldDB" id="A0A2N5A2Y9"/>
<dbReference type="EMBL" id="PICB01003251">
    <property type="protein sequence ID" value="PLP35265.1"/>
    <property type="molecule type" value="Genomic_DNA"/>
</dbReference>
<keyword evidence="2" id="KW-0808">Transferase</keyword>
<gene>
    <name evidence="2" type="ORF">CWM98_37445</name>
</gene>
<comment type="caution">
    <text evidence="2">The sequence shown here is derived from an EMBL/GenBank/DDBJ whole genome shotgun (WGS) entry which is preliminary data.</text>
</comment>
<feature type="transmembrane region" description="Helical" evidence="1">
    <location>
        <begin position="12"/>
        <end position="35"/>
    </location>
</feature>
<feature type="non-terminal residue" evidence="2">
    <location>
        <position position="65"/>
    </location>
</feature>
<dbReference type="Proteomes" id="UP000234473">
    <property type="component" value="Unassembled WGS sequence"/>
</dbReference>
<reference evidence="2 3" key="1">
    <citation type="submission" date="2017-11" db="EMBL/GenBank/DDBJ databases">
        <authorList>
            <person name="Han C.G."/>
        </authorList>
    </citation>
    <scope>NUCLEOTIDE SEQUENCE [LARGE SCALE GENOMIC DNA]</scope>
    <source>
        <strain evidence="2 3">A5</strain>
    </source>
</reference>
<evidence type="ECO:0000256" key="1">
    <source>
        <dbReference type="SAM" id="Phobius"/>
    </source>
</evidence>
<dbReference type="GO" id="GO:0016740">
    <property type="term" value="F:transferase activity"/>
    <property type="evidence" value="ECO:0007669"/>
    <property type="project" value="UniProtKB-KW"/>
</dbReference>
<proteinExistence type="predicted"/>
<reference evidence="2 3" key="2">
    <citation type="submission" date="2018-01" db="EMBL/GenBank/DDBJ databases">
        <title>Genomic study of Klebsiella pneumoniae.</title>
        <authorList>
            <person name="Yang Y."/>
            <person name="Bicalho R."/>
        </authorList>
    </citation>
    <scope>NUCLEOTIDE SEQUENCE [LARGE SCALE GENOMIC DNA]</scope>
    <source>
        <strain evidence="2 3">A5</strain>
    </source>
</reference>